<evidence type="ECO:0000313" key="2">
    <source>
        <dbReference type="EMBL" id="DAF60445.1"/>
    </source>
</evidence>
<feature type="coiled-coil region" evidence="1">
    <location>
        <begin position="214"/>
        <end position="244"/>
    </location>
</feature>
<name>A0A8S5TAV0_9CAUD</name>
<protein>
    <submittedName>
        <fullName evidence="2">Uncharacterized protein</fullName>
    </submittedName>
</protein>
<proteinExistence type="predicted"/>
<accession>A0A8S5TAV0</accession>
<evidence type="ECO:0000256" key="1">
    <source>
        <dbReference type="SAM" id="Coils"/>
    </source>
</evidence>
<dbReference type="EMBL" id="BK032788">
    <property type="protein sequence ID" value="DAF60445.1"/>
    <property type="molecule type" value="Genomic_DNA"/>
</dbReference>
<reference evidence="2" key="1">
    <citation type="journal article" date="2021" name="Proc. Natl. Acad. Sci. U.S.A.">
        <title>A Catalog of Tens of Thousands of Viruses from Human Metagenomes Reveals Hidden Associations with Chronic Diseases.</title>
        <authorList>
            <person name="Tisza M.J."/>
            <person name="Buck C.B."/>
        </authorList>
    </citation>
    <scope>NUCLEOTIDE SEQUENCE</scope>
    <source>
        <strain evidence="2">CtmHK36</strain>
    </source>
</reference>
<organism evidence="2">
    <name type="scientific">Siphoviridae sp. ctmHK36</name>
    <dbReference type="NCBI Taxonomy" id="2827931"/>
    <lineage>
        <taxon>Viruses</taxon>
        <taxon>Duplodnaviria</taxon>
        <taxon>Heunggongvirae</taxon>
        <taxon>Uroviricota</taxon>
        <taxon>Caudoviricetes</taxon>
    </lineage>
</organism>
<sequence>MITLNKSGVEYVDSTHQYFYKGREITGITGLLHTLVFPDMYNGVDEETLKHAADKGTVIHEQVELVASLGVAPTLDCVKAFVDLINNLGYEIVGSEYVMMIGDDHASAADLVMHKNGAPEDEVEIWDIKGTYSVNKAYVRWQNSMYKYGFEKLNPHLKVTRICCMWLRDDTKRGTISKLIELGEPRPYSDVEELFRCEKEGRLFDDENKIPLYIADNEVALLDIQERIAKLQEQEKELKAAIYEGMVNSNETTIKTANCTYSVKAESKRITLDTKAFDADDEETYDALLKKYKKVIIVKPSLSITKKKVV</sequence>
<keyword evidence="1" id="KW-0175">Coiled coil</keyword>